<sequence>MVKIENVIPNSTAAKAGLKAEDKIITINNQEINDYIDYLYQISEPIITLKLKTKANKIKTIELERKLGEELGIEFKEIVFDGLKQCKNNCIFCFVKQQPQNMRKSLNQMDDDYRFSFLQGSFVTLTNLENKEIKRIIDKNLSPINISVHTTNPELRVEMMKNPKAANINRLLKLFQKNNIQFHTQIVICPGYNDQAELDKTLADLLEFYPQILSIGIVPVGLTKYRDGLADLKTLTQSEMKNSLEQIKYWQQKAKDKYGENIIYAADEFYLNTNYELPEYEEYNNFPQLENGIGLTALMNEELKSVELSKGKFKAKKIAILTSVLGKKALTNFSNMIKEIDKLDLEILTVENNFFGETVTVSGLLTAQDLKNNIKKLKADYYDHIFIPKIVLNDQSKFLDEIKKEEFLEELSDYEIEFIDDIKELTEVIKNG</sequence>
<proteinExistence type="predicted"/>
<evidence type="ECO:0000313" key="2">
    <source>
        <dbReference type="EMBL" id="CCU79482.1"/>
    </source>
</evidence>
<dbReference type="SUPFAM" id="SSF50156">
    <property type="entry name" value="PDZ domain-like"/>
    <property type="match status" value="1"/>
</dbReference>
<dbReference type="OrthoDB" id="9774724at2"/>
<dbReference type="Gene3D" id="3.20.20.70">
    <property type="entry name" value="Aldolase class I"/>
    <property type="match status" value="1"/>
</dbReference>
<dbReference type="Pfam" id="PF17820">
    <property type="entry name" value="PDZ_6"/>
    <property type="match status" value="1"/>
</dbReference>
<dbReference type="EMBL" id="CAUI01000015">
    <property type="protein sequence ID" value="CCU79482.1"/>
    <property type="molecule type" value="Genomic_DNA"/>
</dbReference>
<comment type="caution">
    <text evidence="2">The sequence shown here is derived from an EMBL/GenBank/DDBJ whole genome shotgun (WGS) entry which is preliminary data.</text>
</comment>
<dbReference type="InterPro" id="IPR045375">
    <property type="entry name" value="Put_radical_SAM-like_N"/>
</dbReference>
<protein>
    <submittedName>
        <fullName evidence="2">Fe-S oxidoreductase, related to NifB/MoaA family with PDZ N-terminal domain</fullName>
    </submittedName>
</protein>
<dbReference type="InterPro" id="IPR001478">
    <property type="entry name" value="PDZ"/>
</dbReference>
<dbReference type="STRING" id="1293054.HSACCH_01366"/>
<dbReference type="InterPro" id="IPR036034">
    <property type="entry name" value="PDZ_sf"/>
</dbReference>
<dbReference type="AlphaFoldDB" id="M5E048"/>
<keyword evidence="3" id="KW-1185">Reference proteome</keyword>
<dbReference type="InParanoid" id="M5E048"/>
<dbReference type="PROSITE" id="PS50106">
    <property type="entry name" value="PDZ"/>
    <property type="match status" value="1"/>
</dbReference>
<name>M5E048_9FIRM</name>
<dbReference type="InterPro" id="IPR013785">
    <property type="entry name" value="Aldolase_TIM"/>
</dbReference>
<evidence type="ECO:0000259" key="1">
    <source>
        <dbReference type="PROSITE" id="PS50106"/>
    </source>
</evidence>
<dbReference type="SUPFAM" id="SSF102114">
    <property type="entry name" value="Radical SAM enzymes"/>
    <property type="match status" value="1"/>
</dbReference>
<dbReference type="Proteomes" id="UP000012063">
    <property type="component" value="Unassembled WGS sequence"/>
</dbReference>
<dbReference type="Gene3D" id="2.30.42.10">
    <property type="match status" value="1"/>
</dbReference>
<organism evidence="2 3">
    <name type="scientific">Halanaerobium saccharolyticum subsp. saccharolyticum DSM 6643</name>
    <dbReference type="NCBI Taxonomy" id="1293054"/>
    <lineage>
        <taxon>Bacteria</taxon>
        <taxon>Bacillati</taxon>
        <taxon>Bacillota</taxon>
        <taxon>Clostridia</taxon>
        <taxon>Halanaerobiales</taxon>
        <taxon>Halanaerobiaceae</taxon>
        <taxon>Halanaerobium</taxon>
    </lineage>
</organism>
<feature type="domain" description="PDZ" evidence="1">
    <location>
        <begin position="1"/>
        <end position="34"/>
    </location>
</feature>
<dbReference type="Pfam" id="PF19238">
    <property type="entry name" value="Radical_SAM_2"/>
    <property type="match status" value="1"/>
</dbReference>
<dbReference type="eggNOG" id="COG1625">
    <property type="taxonomic scope" value="Bacteria"/>
</dbReference>
<dbReference type="InterPro" id="IPR041489">
    <property type="entry name" value="PDZ_6"/>
</dbReference>
<evidence type="ECO:0000313" key="3">
    <source>
        <dbReference type="Proteomes" id="UP000012063"/>
    </source>
</evidence>
<dbReference type="Pfam" id="PF04459">
    <property type="entry name" value="DUF512"/>
    <property type="match status" value="1"/>
</dbReference>
<accession>M5E048</accession>
<dbReference type="InterPro" id="IPR058240">
    <property type="entry name" value="rSAM_sf"/>
</dbReference>
<dbReference type="InterPro" id="IPR007549">
    <property type="entry name" value="DUF512"/>
</dbReference>
<gene>
    <name evidence="2" type="ORF">HSACCH_01366</name>
</gene>
<reference evidence="3" key="1">
    <citation type="journal article" date="2013" name="Genome Announc.">
        <title>Genome Sequence of Halanaerobium saccharolyticum subsp. saccharolyticum Strain DSM 6643T, a Halophilic Hydrogen-Producing Bacterium.</title>
        <authorList>
            <person name="Kivisto A."/>
            <person name="Larjo A."/>
            <person name="Ciranna A."/>
            <person name="Santala V."/>
            <person name="Roos C."/>
            <person name="Karp M."/>
        </authorList>
    </citation>
    <scope>NUCLEOTIDE SEQUENCE [LARGE SCALE GENOMIC DNA]</scope>
    <source>
        <strain evidence="3">DSM 6643</strain>
    </source>
</reference>